<feature type="compositionally biased region" description="Basic and acidic residues" evidence="1">
    <location>
        <begin position="33"/>
        <end position="63"/>
    </location>
</feature>
<feature type="region of interest" description="Disordered" evidence="1">
    <location>
        <begin position="83"/>
        <end position="110"/>
    </location>
</feature>
<keyword evidence="3" id="KW-1185">Reference proteome</keyword>
<feature type="compositionally biased region" description="Low complexity" evidence="1">
    <location>
        <begin position="85"/>
        <end position="101"/>
    </location>
</feature>
<accession>A0A4Y2RSB0</accession>
<evidence type="ECO:0000313" key="2">
    <source>
        <dbReference type="EMBL" id="GBN78717.1"/>
    </source>
</evidence>
<sequence>MNKIARNDCQQISTRNATYCYENRPVGLRGKQSNKEDNGERRTNKEDYRERRTNKEDNGERRFIHEYSGKHKAQETRKTAHALISSTNRRQNTNNNNTFNSVQHTSSHCR</sequence>
<name>A0A4Y2RSB0_ARAVE</name>
<dbReference type="EMBL" id="BGPR01018280">
    <property type="protein sequence ID" value="GBN78717.1"/>
    <property type="molecule type" value="Genomic_DNA"/>
</dbReference>
<dbReference type="AlphaFoldDB" id="A0A4Y2RSB0"/>
<dbReference type="Proteomes" id="UP000499080">
    <property type="component" value="Unassembled WGS sequence"/>
</dbReference>
<protein>
    <submittedName>
        <fullName evidence="2">Uncharacterized protein</fullName>
    </submittedName>
</protein>
<evidence type="ECO:0000256" key="1">
    <source>
        <dbReference type="SAM" id="MobiDB-lite"/>
    </source>
</evidence>
<comment type="caution">
    <text evidence="2">The sequence shown here is derived from an EMBL/GenBank/DDBJ whole genome shotgun (WGS) entry which is preliminary data.</text>
</comment>
<proteinExistence type="predicted"/>
<evidence type="ECO:0000313" key="3">
    <source>
        <dbReference type="Proteomes" id="UP000499080"/>
    </source>
</evidence>
<reference evidence="2 3" key="1">
    <citation type="journal article" date="2019" name="Sci. Rep.">
        <title>Orb-weaving spider Araneus ventricosus genome elucidates the spidroin gene catalogue.</title>
        <authorList>
            <person name="Kono N."/>
            <person name="Nakamura H."/>
            <person name="Ohtoshi R."/>
            <person name="Moran D.A.P."/>
            <person name="Shinohara A."/>
            <person name="Yoshida Y."/>
            <person name="Fujiwara M."/>
            <person name="Mori M."/>
            <person name="Tomita M."/>
            <person name="Arakawa K."/>
        </authorList>
    </citation>
    <scope>NUCLEOTIDE SEQUENCE [LARGE SCALE GENOMIC DNA]</scope>
</reference>
<feature type="region of interest" description="Disordered" evidence="1">
    <location>
        <begin position="23"/>
        <end position="63"/>
    </location>
</feature>
<organism evidence="2 3">
    <name type="scientific">Araneus ventricosus</name>
    <name type="common">Orbweaver spider</name>
    <name type="synonym">Epeira ventricosa</name>
    <dbReference type="NCBI Taxonomy" id="182803"/>
    <lineage>
        <taxon>Eukaryota</taxon>
        <taxon>Metazoa</taxon>
        <taxon>Ecdysozoa</taxon>
        <taxon>Arthropoda</taxon>
        <taxon>Chelicerata</taxon>
        <taxon>Arachnida</taxon>
        <taxon>Araneae</taxon>
        <taxon>Araneomorphae</taxon>
        <taxon>Entelegynae</taxon>
        <taxon>Araneoidea</taxon>
        <taxon>Araneidae</taxon>
        <taxon>Araneus</taxon>
    </lineage>
</organism>
<gene>
    <name evidence="2" type="ORF">AVEN_208276_1</name>
</gene>